<reference evidence="4 5" key="1">
    <citation type="submission" date="2019-01" db="EMBL/GenBank/DDBJ databases">
        <title>Nuclear Genome Assembly of the Microalgal Biofuel strain Nannochloropsis salina CCMP1776.</title>
        <authorList>
            <person name="Hovde B."/>
        </authorList>
    </citation>
    <scope>NUCLEOTIDE SEQUENCE [LARGE SCALE GENOMIC DNA]</scope>
    <source>
        <strain evidence="4 5">CCMP1776</strain>
    </source>
</reference>
<feature type="region of interest" description="Disordered" evidence="1">
    <location>
        <begin position="212"/>
        <end position="263"/>
    </location>
</feature>
<dbReference type="Gene3D" id="2.40.128.20">
    <property type="match status" value="1"/>
</dbReference>
<dbReference type="SUPFAM" id="SSF50814">
    <property type="entry name" value="Lipocalins"/>
    <property type="match status" value="1"/>
</dbReference>
<name>A0A4D9CYL9_9STRA</name>
<dbReference type="GO" id="GO:0006950">
    <property type="term" value="P:response to stress"/>
    <property type="evidence" value="ECO:0007669"/>
    <property type="project" value="UniProtKB-ARBA"/>
</dbReference>
<keyword evidence="5" id="KW-1185">Reference proteome</keyword>
<dbReference type="Proteomes" id="UP000355283">
    <property type="component" value="Unassembled WGS sequence"/>
</dbReference>
<keyword evidence="2" id="KW-0732">Signal</keyword>
<dbReference type="CDD" id="cd19438">
    <property type="entry name" value="lipocalin_Blc-like"/>
    <property type="match status" value="1"/>
</dbReference>
<evidence type="ECO:0000256" key="2">
    <source>
        <dbReference type="SAM" id="SignalP"/>
    </source>
</evidence>
<evidence type="ECO:0000313" key="4">
    <source>
        <dbReference type="EMBL" id="TFJ84501.1"/>
    </source>
</evidence>
<proteinExistence type="predicted"/>
<dbReference type="PANTHER" id="PTHR10612:SF57">
    <property type="entry name" value="LIPOCALIN_CYTOSOLIC FATTY-ACID BINDING DOMAIN-CONTAINING PROTEIN"/>
    <property type="match status" value="1"/>
</dbReference>
<dbReference type="AlphaFoldDB" id="A0A4D9CYL9"/>
<dbReference type="InterPro" id="IPR047202">
    <property type="entry name" value="Lipocalin_Blc-like_dom"/>
</dbReference>
<dbReference type="InterPro" id="IPR000566">
    <property type="entry name" value="Lipocln_cytosolic_FA-bd_dom"/>
</dbReference>
<evidence type="ECO:0000313" key="5">
    <source>
        <dbReference type="Proteomes" id="UP000355283"/>
    </source>
</evidence>
<feature type="chain" id="PRO_5020037065" description="Lipocalin/cytosolic fatty-acid binding domain-containing protein" evidence="2">
    <location>
        <begin position="27"/>
        <end position="263"/>
    </location>
</feature>
<comment type="caution">
    <text evidence="4">The sequence shown here is derived from an EMBL/GenBank/DDBJ whole genome shotgun (WGS) entry which is preliminary data.</text>
</comment>
<dbReference type="Pfam" id="PF08212">
    <property type="entry name" value="Lipocalin_2"/>
    <property type="match status" value="1"/>
</dbReference>
<gene>
    <name evidence="4" type="ORF">NSK_004486</name>
</gene>
<dbReference type="PANTHER" id="PTHR10612">
    <property type="entry name" value="APOLIPOPROTEIN D"/>
    <property type="match status" value="1"/>
</dbReference>
<sequence>MRCNYKVSGLGLLAAVLLTGFPASEAVETLHELSGFRQTPSWPGPIPAVSEIDIEAYTGRWFQVYTNFLVQYTFELGGVCVTADYGLLPNGTGISVHNAQNFLEPNGTTTIINGNAMAMNASEPGKLTVNFDAIPFPGSYWIIKLGPIEDGAYQYSVVTDAYAITLFILARDPGTFADLYEEEVKEFVDPLFSGFLRKPRLTVQGAECLYSPEPSPSNLTVEGAEGKGNTHDEAALASEDEDEMAASVARLRKDVRSGRPQKH</sequence>
<accession>A0A4D9CYL9</accession>
<evidence type="ECO:0000256" key="1">
    <source>
        <dbReference type="SAM" id="MobiDB-lite"/>
    </source>
</evidence>
<feature type="signal peptide" evidence="2">
    <location>
        <begin position="1"/>
        <end position="26"/>
    </location>
</feature>
<dbReference type="EMBL" id="SDOX01000019">
    <property type="protein sequence ID" value="TFJ84501.1"/>
    <property type="molecule type" value="Genomic_DNA"/>
</dbReference>
<feature type="compositionally biased region" description="Basic and acidic residues" evidence="1">
    <location>
        <begin position="224"/>
        <end position="234"/>
    </location>
</feature>
<dbReference type="InterPro" id="IPR012674">
    <property type="entry name" value="Calycin"/>
</dbReference>
<dbReference type="OrthoDB" id="565904at2759"/>
<evidence type="ECO:0000259" key="3">
    <source>
        <dbReference type="Pfam" id="PF08212"/>
    </source>
</evidence>
<protein>
    <recommendedName>
        <fullName evidence="3">Lipocalin/cytosolic fatty-acid binding domain-containing protein</fullName>
    </recommendedName>
</protein>
<feature type="domain" description="Lipocalin/cytosolic fatty-acid binding" evidence="3">
    <location>
        <begin position="52"/>
        <end position="182"/>
    </location>
</feature>
<organism evidence="4 5">
    <name type="scientific">Nannochloropsis salina CCMP1776</name>
    <dbReference type="NCBI Taxonomy" id="1027361"/>
    <lineage>
        <taxon>Eukaryota</taxon>
        <taxon>Sar</taxon>
        <taxon>Stramenopiles</taxon>
        <taxon>Ochrophyta</taxon>
        <taxon>Eustigmatophyceae</taxon>
        <taxon>Eustigmatales</taxon>
        <taxon>Monodopsidaceae</taxon>
        <taxon>Microchloropsis</taxon>
        <taxon>Microchloropsis salina</taxon>
    </lineage>
</organism>